<comment type="caution">
    <text evidence="1">The sequence shown here is derived from an EMBL/GenBank/DDBJ whole genome shotgun (WGS) entry which is preliminary data.</text>
</comment>
<sequence>MGRDAVLCLFYCVLGGVGCLFVGMRVSVCLAFVDLVWFGDKCGRLGGIEIYMVGGQRELGKGKRGTTESDGG</sequence>
<reference evidence="1 2" key="1">
    <citation type="journal article" date="2021" name="Nat. Commun.">
        <title>Genetic determinants of endophytism in the Arabidopsis root mycobiome.</title>
        <authorList>
            <person name="Mesny F."/>
            <person name="Miyauchi S."/>
            <person name="Thiergart T."/>
            <person name="Pickel B."/>
            <person name="Atanasova L."/>
            <person name="Karlsson M."/>
            <person name="Huettel B."/>
            <person name="Barry K.W."/>
            <person name="Haridas S."/>
            <person name="Chen C."/>
            <person name="Bauer D."/>
            <person name="Andreopoulos W."/>
            <person name="Pangilinan J."/>
            <person name="LaButti K."/>
            <person name="Riley R."/>
            <person name="Lipzen A."/>
            <person name="Clum A."/>
            <person name="Drula E."/>
            <person name="Henrissat B."/>
            <person name="Kohler A."/>
            <person name="Grigoriev I.V."/>
            <person name="Martin F.M."/>
            <person name="Hacquard S."/>
        </authorList>
    </citation>
    <scope>NUCLEOTIDE SEQUENCE [LARGE SCALE GENOMIC DNA]</scope>
    <source>
        <strain evidence="1 2">MPI-SDFR-AT-0079</strain>
    </source>
</reference>
<evidence type="ECO:0000313" key="1">
    <source>
        <dbReference type="EMBL" id="KAH6640685.1"/>
    </source>
</evidence>
<name>A0ACB7PFG3_9PEZI</name>
<dbReference type="EMBL" id="JAGIZQ010000002">
    <property type="protein sequence ID" value="KAH6640685.1"/>
    <property type="molecule type" value="Genomic_DNA"/>
</dbReference>
<evidence type="ECO:0000313" key="2">
    <source>
        <dbReference type="Proteomes" id="UP000724584"/>
    </source>
</evidence>
<proteinExistence type="predicted"/>
<organism evidence="1 2">
    <name type="scientific">Chaetomium tenue</name>
    <dbReference type="NCBI Taxonomy" id="1854479"/>
    <lineage>
        <taxon>Eukaryota</taxon>
        <taxon>Fungi</taxon>
        <taxon>Dikarya</taxon>
        <taxon>Ascomycota</taxon>
        <taxon>Pezizomycotina</taxon>
        <taxon>Sordariomycetes</taxon>
        <taxon>Sordariomycetidae</taxon>
        <taxon>Sordariales</taxon>
        <taxon>Chaetomiaceae</taxon>
        <taxon>Chaetomium</taxon>
    </lineage>
</organism>
<gene>
    <name evidence="1" type="ORF">F5144DRAFT_561300</name>
</gene>
<keyword evidence="2" id="KW-1185">Reference proteome</keyword>
<protein>
    <submittedName>
        <fullName evidence="1">Uncharacterized protein</fullName>
    </submittedName>
</protein>
<accession>A0ACB7PFG3</accession>
<dbReference type="Proteomes" id="UP000724584">
    <property type="component" value="Unassembled WGS sequence"/>
</dbReference>